<evidence type="ECO:0000256" key="4">
    <source>
        <dbReference type="ARBA" id="ARBA00022692"/>
    </source>
</evidence>
<keyword evidence="3" id="KW-0808">Transferase</keyword>
<feature type="transmembrane region" description="Helical" evidence="9">
    <location>
        <begin position="161"/>
        <end position="182"/>
    </location>
</feature>
<evidence type="ECO:0000256" key="2">
    <source>
        <dbReference type="ARBA" id="ARBA00005441"/>
    </source>
</evidence>
<evidence type="ECO:0000256" key="3">
    <source>
        <dbReference type="ARBA" id="ARBA00022679"/>
    </source>
</evidence>
<organism evidence="11 12">
    <name type="scientific">Piptocephalis cylindrospora</name>
    <dbReference type="NCBI Taxonomy" id="1907219"/>
    <lineage>
        <taxon>Eukaryota</taxon>
        <taxon>Fungi</taxon>
        <taxon>Fungi incertae sedis</taxon>
        <taxon>Zoopagomycota</taxon>
        <taxon>Zoopagomycotina</taxon>
        <taxon>Zoopagomycetes</taxon>
        <taxon>Zoopagales</taxon>
        <taxon>Piptocephalidaceae</taxon>
        <taxon>Piptocephalis</taxon>
    </lineage>
</organism>
<dbReference type="PANTHER" id="PTHR21290:SF25">
    <property type="entry name" value="SPHINGOMYELIN SYNTHASE-RELATED PROTEIN 1"/>
    <property type="match status" value="1"/>
</dbReference>
<evidence type="ECO:0000256" key="1">
    <source>
        <dbReference type="ARBA" id="ARBA00004141"/>
    </source>
</evidence>
<dbReference type="InterPro" id="IPR045221">
    <property type="entry name" value="Sphingomyelin_synth-like"/>
</dbReference>
<evidence type="ECO:0000256" key="6">
    <source>
        <dbReference type="ARBA" id="ARBA00022989"/>
    </source>
</evidence>
<evidence type="ECO:0000313" key="12">
    <source>
        <dbReference type="Proteomes" id="UP000267251"/>
    </source>
</evidence>
<dbReference type="InterPro" id="IPR025749">
    <property type="entry name" value="Sphingomyelin_synth-like_dom"/>
</dbReference>
<keyword evidence="7" id="KW-0443">Lipid metabolism</keyword>
<keyword evidence="6 9" id="KW-1133">Transmembrane helix</keyword>
<accession>A0A4V1IXS3</accession>
<feature type="domain" description="Sphingomyelin synthase-like" evidence="10">
    <location>
        <begin position="133"/>
        <end position="202"/>
    </location>
</feature>
<dbReference type="GO" id="GO:0046513">
    <property type="term" value="P:ceramide biosynthetic process"/>
    <property type="evidence" value="ECO:0007669"/>
    <property type="project" value="TreeGrafter"/>
</dbReference>
<feature type="non-terminal residue" evidence="11">
    <location>
        <position position="1"/>
    </location>
</feature>
<keyword evidence="8 9" id="KW-0472">Membrane</keyword>
<dbReference type="GO" id="GO:0000139">
    <property type="term" value="C:Golgi membrane"/>
    <property type="evidence" value="ECO:0007669"/>
    <property type="project" value="TreeGrafter"/>
</dbReference>
<dbReference type="OrthoDB" id="422827at2759"/>
<evidence type="ECO:0000256" key="8">
    <source>
        <dbReference type="ARBA" id="ARBA00023136"/>
    </source>
</evidence>
<feature type="transmembrane region" description="Helical" evidence="9">
    <location>
        <begin position="136"/>
        <end position="155"/>
    </location>
</feature>
<feature type="transmembrane region" description="Helical" evidence="9">
    <location>
        <begin position="58"/>
        <end position="78"/>
    </location>
</feature>
<dbReference type="GO" id="GO:0047493">
    <property type="term" value="F:ceramide cholinephosphotransferase activity"/>
    <property type="evidence" value="ECO:0007669"/>
    <property type="project" value="TreeGrafter"/>
</dbReference>
<feature type="transmembrane region" description="Helical" evidence="9">
    <location>
        <begin position="6"/>
        <end position="25"/>
    </location>
</feature>
<evidence type="ECO:0000256" key="9">
    <source>
        <dbReference type="SAM" id="Phobius"/>
    </source>
</evidence>
<name>A0A4V1IXS3_9FUNG</name>
<evidence type="ECO:0000313" key="11">
    <source>
        <dbReference type="EMBL" id="RKP12059.1"/>
    </source>
</evidence>
<keyword evidence="4 9" id="KW-0812">Transmembrane</keyword>
<evidence type="ECO:0000256" key="5">
    <source>
        <dbReference type="ARBA" id="ARBA00022919"/>
    </source>
</evidence>
<dbReference type="EMBL" id="KZ988501">
    <property type="protein sequence ID" value="RKP12059.1"/>
    <property type="molecule type" value="Genomic_DNA"/>
</dbReference>
<sequence length="203" mass="22404">YDLDLPSALFLLSFFVIFGISYFFMNVMANVASNRSPDNTIYPILPDAGFDGIPKIEALWLTDFFDYVLLVFAFVLALTRPAPLLVVIKSVAAMLLTNLLRITTVAITSFPDPRPGCIKHSGDPFGNAPLHRCGDCMFSGHTILYVISALIWFTYAPRGRGWMLGTFLMFCGAFAGGMIIVANRAHYTVDVLVAVYCTIGSFY</sequence>
<keyword evidence="12" id="KW-1185">Reference proteome</keyword>
<dbReference type="GO" id="GO:0033188">
    <property type="term" value="F:sphingomyelin synthase activity"/>
    <property type="evidence" value="ECO:0007669"/>
    <property type="project" value="TreeGrafter"/>
</dbReference>
<dbReference type="Proteomes" id="UP000267251">
    <property type="component" value="Unassembled WGS sequence"/>
</dbReference>
<feature type="non-terminal residue" evidence="11">
    <location>
        <position position="203"/>
    </location>
</feature>
<comment type="similarity">
    <text evidence="2">Belongs to the sphingomyelin synthase family.</text>
</comment>
<evidence type="ECO:0000256" key="7">
    <source>
        <dbReference type="ARBA" id="ARBA00023098"/>
    </source>
</evidence>
<dbReference type="GO" id="GO:0005789">
    <property type="term" value="C:endoplasmic reticulum membrane"/>
    <property type="evidence" value="ECO:0007669"/>
    <property type="project" value="TreeGrafter"/>
</dbReference>
<dbReference type="PANTHER" id="PTHR21290">
    <property type="entry name" value="SPHINGOMYELIN SYNTHETASE"/>
    <property type="match status" value="1"/>
</dbReference>
<comment type="subcellular location">
    <subcellularLocation>
        <location evidence="1">Membrane</location>
        <topology evidence="1">Multi-pass membrane protein</topology>
    </subcellularLocation>
</comment>
<keyword evidence="5" id="KW-0746">Sphingolipid metabolism</keyword>
<proteinExistence type="inferred from homology"/>
<reference evidence="12" key="1">
    <citation type="journal article" date="2018" name="Nat. Microbiol.">
        <title>Leveraging single-cell genomics to expand the fungal tree of life.</title>
        <authorList>
            <person name="Ahrendt S.R."/>
            <person name="Quandt C.A."/>
            <person name="Ciobanu D."/>
            <person name="Clum A."/>
            <person name="Salamov A."/>
            <person name="Andreopoulos B."/>
            <person name="Cheng J.F."/>
            <person name="Woyke T."/>
            <person name="Pelin A."/>
            <person name="Henrissat B."/>
            <person name="Reynolds N.K."/>
            <person name="Benny G.L."/>
            <person name="Smith M.E."/>
            <person name="James T.Y."/>
            <person name="Grigoriev I.V."/>
        </authorList>
    </citation>
    <scope>NUCLEOTIDE SEQUENCE [LARGE SCALE GENOMIC DNA]</scope>
</reference>
<dbReference type="GO" id="GO:0005886">
    <property type="term" value="C:plasma membrane"/>
    <property type="evidence" value="ECO:0007669"/>
    <property type="project" value="TreeGrafter"/>
</dbReference>
<gene>
    <name evidence="11" type="ORF">BJ684DRAFT_5654</name>
</gene>
<dbReference type="AlphaFoldDB" id="A0A4V1IXS3"/>
<evidence type="ECO:0000259" key="10">
    <source>
        <dbReference type="Pfam" id="PF14360"/>
    </source>
</evidence>
<protein>
    <submittedName>
        <fullName evidence="11">PAP2 superfamily C-terminal-domain-containing protein</fullName>
    </submittedName>
</protein>
<dbReference type="Pfam" id="PF14360">
    <property type="entry name" value="PAP2_C"/>
    <property type="match status" value="1"/>
</dbReference>
<feature type="transmembrane region" description="Helical" evidence="9">
    <location>
        <begin position="84"/>
        <end position="110"/>
    </location>
</feature>